<dbReference type="KEGG" id="tcd:AAIA72_11235"/>
<dbReference type="InterPro" id="IPR006946">
    <property type="entry name" value="DGR2-like_dom"/>
</dbReference>
<evidence type="ECO:0000256" key="1">
    <source>
        <dbReference type="SAM" id="SignalP"/>
    </source>
</evidence>
<gene>
    <name evidence="4" type="ORF">AAIA72_11235</name>
</gene>
<feature type="chain" id="PRO_5044304858" evidence="1">
    <location>
        <begin position="22"/>
        <end position="215"/>
    </location>
</feature>
<dbReference type="SUPFAM" id="SSF49785">
    <property type="entry name" value="Galactose-binding domain-like"/>
    <property type="match status" value="1"/>
</dbReference>
<dbReference type="NCBIfam" id="TIGR02595">
    <property type="entry name" value="PEP_CTERM"/>
    <property type="match status" value="1"/>
</dbReference>
<dbReference type="Gene3D" id="2.60.120.260">
    <property type="entry name" value="Galactose-binding domain-like"/>
    <property type="match status" value="1"/>
</dbReference>
<dbReference type="InterPro" id="IPR008979">
    <property type="entry name" value="Galactose-bd-like_sf"/>
</dbReference>
<proteinExistence type="predicted"/>
<feature type="domain" description="DUF642" evidence="2">
    <location>
        <begin position="23"/>
        <end position="188"/>
    </location>
</feature>
<reference evidence="4" key="1">
    <citation type="submission" date="2024-05" db="EMBL/GenBank/DDBJ databases">
        <title>Genome sequencing of novel strain.</title>
        <authorList>
            <person name="Ganbat D."/>
            <person name="Ganbat S."/>
            <person name="Lee S.-J."/>
        </authorList>
    </citation>
    <scope>NUCLEOTIDE SEQUENCE</scope>
    <source>
        <strain evidence="4">SMD15-11</strain>
    </source>
</reference>
<dbReference type="Pfam" id="PF04862">
    <property type="entry name" value="DUF642"/>
    <property type="match status" value="1"/>
</dbReference>
<feature type="domain" description="Ice-binding protein C-terminal" evidence="3">
    <location>
        <begin position="192"/>
        <end position="213"/>
    </location>
</feature>
<accession>A0AB39UTU0</accession>
<keyword evidence="1" id="KW-0732">Signal</keyword>
<organism evidence="4">
    <name type="scientific">Thermohahella caldifontis</name>
    <dbReference type="NCBI Taxonomy" id="3142973"/>
    <lineage>
        <taxon>Bacteria</taxon>
        <taxon>Pseudomonadati</taxon>
        <taxon>Pseudomonadota</taxon>
        <taxon>Gammaproteobacteria</taxon>
        <taxon>Oceanospirillales</taxon>
        <taxon>Hahellaceae</taxon>
        <taxon>Thermohahella</taxon>
    </lineage>
</organism>
<evidence type="ECO:0000259" key="3">
    <source>
        <dbReference type="Pfam" id="PF07589"/>
    </source>
</evidence>
<dbReference type="AlphaFoldDB" id="A0AB39UTU0"/>
<evidence type="ECO:0000259" key="2">
    <source>
        <dbReference type="Pfam" id="PF04862"/>
    </source>
</evidence>
<dbReference type="RefSeq" id="WP_369600411.1">
    <property type="nucleotide sequence ID" value="NZ_CP154858.1"/>
</dbReference>
<dbReference type="EMBL" id="CP154858">
    <property type="protein sequence ID" value="XDT71376.1"/>
    <property type="molecule type" value="Genomic_DNA"/>
</dbReference>
<dbReference type="InterPro" id="IPR013424">
    <property type="entry name" value="Ice-binding_C"/>
</dbReference>
<protein>
    <submittedName>
        <fullName evidence="4">DUF642 domain-containing protein</fullName>
    </submittedName>
</protein>
<name>A0AB39UTU0_9GAMM</name>
<sequence length="215" mass="23183">MKTTWKCLTLAAMMAAGTAQANLIVNGDFEAPELTGTSWQVYSSIPGWDKTAGAGIEIQRNTVVAAQSGNQYVELDSHYGTHTNSTMSQVVNTTAGDLYTLSFWYRPRTDNGHNDNGINVLWDVFGGDLGTFVASNEVLNLEDYRRSTHNGWMNFTLDLLASANQMVLSFQADGKDNTLGGFIDNVSLVAKVPEPGSLALLGLGLATLGLRRKAS</sequence>
<dbReference type="Pfam" id="PF07589">
    <property type="entry name" value="PEP-CTERM"/>
    <property type="match status" value="1"/>
</dbReference>
<feature type="signal peptide" evidence="1">
    <location>
        <begin position="1"/>
        <end position="21"/>
    </location>
</feature>
<evidence type="ECO:0000313" key="4">
    <source>
        <dbReference type="EMBL" id="XDT71376.1"/>
    </source>
</evidence>